<evidence type="ECO:0000313" key="3">
    <source>
        <dbReference type="Proteomes" id="UP000231028"/>
    </source>
</evidence>
<dbReference type="SUPFAM" id="SSF52540">
    <property type="entry name" value="P-loop containing nucleoside triphosphate hydrolases"/>
    <property type="match status" value="1"/>
</dbReference>
<dbReference type="InterPro" id="IPR027417">
    <property type="entry name" value="P-loop_NTPase"/>
</dbReference>
<accession>A0A2M7NZG7</accession>
<dbReference type="EMBL" id="PFKI01000289">
    <property type="protein sequence ID" value="PIY18574.1"/>
    <property type="molecule type" value="Genomic_DNA"/>
</dbReference>
<dbReference type="Proteomes" id="UP000231028">
    <property type="component" value="Unassembled WGS sequence"/>
</dbReference>
<name>A0A2M7NZG7_9BACT</name>
<dbReference type="GO" id="GO:0005525">
    <property type="term" value="F:GTP binding"/>
    <property type="evidence" value="ECO:0007669"/>
    <property type="project" value="InterPro"/>
</dbReference>
<proteinExistence type="predicted"/>
<dbReference type="GO" id="GO:0006777">
    <property type="term" value="P:Mo-molybdopterin cofactor biosynthetic process"/>
    <property type="evidence" value="ECO:0007669"/>
    <property type="project" value="InterPro"/>
</dbReference>
<organism evidence="2 3">
    <name type="scientific">Candidatus Desantisbacteria bacterium CG_4_10_14_3_um_filter_40_18</name>
    <dbReference type="NCBI Taxonomy" id="1974544"/>
    <lineage>
        <taxon>Bacteria</taxon>
        <taxon>Candidatus Desantisiibacteriota</taxon>
    </lineage>
</organism>
<dbReference type="Pfam" id="PF03205">
    <property type="entry name" value="MobB"/>
    <property type="match status" value="1"/>
</dbReference>
<sequence>MVPVISIVGRKNSGKTTLIEGIIPELKKKGYRV</sequence>
<reference evidence="3" key="1">
    <citation type="submission" date="2017-09" db="EMBL/GenBank/DDBJ databases">
        <title>Depth-based differentiation of microbial function through sediment-hosted aquifers and enrichment of novel symbionts in the deep terrestrial subsurface.</title>
        <authorList>
            <person name="Probst A.J."/>
            <person name="Ladd B."/>
            <person name="Jarett J.K."/>
            <person name="Geller-Mcgrath D.E."/>
            <person name="Sieber C.M.K."/>
            <person name="Emerson J.B."/>
            <person name="Anantharaman K."/>
            <person name="Thomas B.C."/>
            <person name="Malmstrom R."/>
            <person name="Stieglmeier M."/>
            <person name="Klingl A."/>
            <person name="Woyke T."/>
            <person name="Ryan C.M."/>
            <person name="Banfield J.F."/>
        </authorList>
    </citation>
    <scope>NUCLEOTIDE SEQUENCE [LARGE SCALE GENOMIC DNA]</scope>
</reference>
<gene>
    <name evidence="2" type="ORF">COZ13_09900</name>
</gene>
<evidence type="ECO:0000313" key="2">
    <source>
        <dbReference type="EMBL" id="PIY18574.1"/>
    </source>
</evidence>
<evidence type="ECO:0000259" key="1">
    <source>
        <dbReference type="Pfam" id="PF03205"/>
    </source>
</evidence>
<dbReference type="InterPro" id="IPR004435">
    <property type="entry name" value="MobB_dom"/>
</dbReference>
<comment type="caution">
    <text evidence="2">The sequence shown here is derived from an EMBL/GenBank/DDBJ whole genome shotgun (WGS) entry which is preliminary data.</text>
</comment>
<dbReference type="AlphaFoldDB" id="A0A2M7NZG7"/>
<feature type="non-terminal residue" evidence="2">
    <location>
        <position position="33"/>
    </location>
</feature>
<protein>
    <submittedName>
        <fullName evidence="2">Molybdopterin-guanine dinucleotide biosynthesis protein MobB</fullName>
    </submittedName>
</protein>
<feature type="domain" description="Molybdopterin-guanine dinucleotide biosynthesis protein B (MobB)" evidence="1">
    <location>
        <begin position="4"/>
        <end position="33"/>
    </location>
</feature>
<dbReference type="Gene3D" id="3.40.50.300">
    <property type="entry name" value="P-loop containing nucleotide triphosphate hydrolases"/>
    <property type="match status" value="1"/>
</dbReference>